<protein>
    <submittedName>
        <fullName evidence="2">Uncharacterized protein</fullName>
    </submittedName>
</protein>
<dbReference type="AlphaFoldDB" id="A0A853DNJ5"/>
<dbReference type="InterPro" id="IPR047990">
    <property type="entry name" value="DLW39-like"/>
</dbReference>
<organism evidence="2 3">
    <name type="scientific">Allobranchiibius huperziae</name>
    <dbReference type="NCBI Taxonomy" id="1874116"/>
    <lineage>
        <taxon>Bacteria</taxon>
        <taxon>Bacillati</taxon>
        <taxon>Actinomycetota</taxon>
        <taxon>Actinomycetes</taxon>
        <taxon>Micrococcales</taxon>
        <taxon>Dermacoccaceae</taxon>
        <taxon>Allobranchiibius</taxon>
    </lineage>
</organism>
<evidence type="ECO:0000256" key="1">
    <source>
        <dbReference type="SAM" id="MobiDB-lite"/>
    </source>
</evidence>
<sequence>MLKKIVVLAGAAAAAAAFKKKRDQDKAGKDLWAQAADKPPTGGSSGV</sequence>
<reference evidence="2 3" key="1">
    <citation type="submission" date="2020-07" db="EMBL/GenBank/DDBJ databases">
        <title>Sequencing the genomes of 1000 actinobacteria strains.</title>
        <authorList>
            <person name="Klenk H.-P."/>
        </authorList>
    </citation>
    <scope>NUCLEOTIDE SEQUENCE [LARGE SCALE GENOMIC DNA]</scope>
    <source>
        <strain evidence="2 3">DSM 29531</strain>
    </source>
</reference>
<evidence type="ECO:0000313" key="3">
    <source>
        <dbReference type="Proteomes" id="UP000571817"/>
    </source>
</evidence>
<proteinExistence type="predicted"/>
<gene>
    <name evidence="2" type="ORF">HNR15_003294</name>
</gene>
<feature type="region of interest" description="Disordered" evidence="1">
    <location>
        <begin position="19"/>
        <end position="47"/>
    </location>
</feature>
<dbReference type="RefSeq" id="WP_179483397.1">
    <property type="nucleotide sequence ID" value="NZ_JACCFW010000001.1"/>
</dbReference>
<dbReference type="Proteomes" id="UP000571817">
    <property type="component" value="Unassembled WGS sequence"/>
</dbReference>
<comment type="caution">
    <text evidence="2">The sequence shown here is derived from an EMBL/GenBank/DDBJ whole genome shotgun (WGS) entry which is preliminary data.</text>
</comment>
<accession>A0A853DNJ5</accession>
<name>A0A853DNJ5_9MICO</name>
<keyword evidence="3" id="KW-1185">Reference proteome</keyword>
<evidence type="ECO:0000313" key="2">
    <source>
        <dbReference type="EMBL" id="NYJ76331.1"/>
    </source>
</evidence>
<dbReference type="EMBL" id="JACCFW010000001">
    <property type="protein sequence ID" value="NYJ76331.1"/>
    <property type="molecule type" value="Genomic_DNA"/>
</dbReference>
<dbReference type="NCBIfam" id="NF038356">
    <property type="entry name" value="actino_DLW39"/>
    <property type="match status" value="1"/>
</dbReference>